<name>A0AB36TNE9_ACETH</name>
<dbReference type="Gene3D" id="3.50.40.10">
    <property type="entry name" value="Phenylalanyl-trna Synthetase, Chain B, domain 3"/>
    <property type="match status" value="1"/>
</dbReference>
<evidence type="ECO:0000256" key="5">
    <source>
        <dbReference type="ARBA" id="ARBA00022741"/>
    </source>
</evidence>
<feature type="domain" description="Lysidine-tRNA(Ile) synthetase C-terminal" evidence="9">
    <location>
        <begin position="392"/>
        <end position="464"/>
    </location>
</feature>
<gene>
    <name evidence="8" type="primary">tilS</name>
    <name evidence="10" type="ORF">M972_113054</name>
</gene>
<evidence type="ECO:0000313" key="11">
    <source>
        <dbReference type="Proteomes" id="UP000223596"/>
    </source>
</evidence>
<keyword evidence="3 8" id="KW-0436">Ligase</keyword>
<dbReference type="CDD" id="cd01992">
    <property type="entry name" value="TilS_N"/>
    <property type="match status" value="1"/>
</dbReference>
<reference evidence="10 11" key="1">
    <citation type="submission" date="2017-09" db="EMBL/GenBank/DDBJ databases">
        <title>Evaluation of Pacific Biosciences Sequencing Technology to Finishing C. thermocellum Genome Sequences.</title>
        <authorList>
            <person name="Brown S."/>
        </authorList>
    </citation>
    <scope>NUCLEOTIDE SEQUENCE [LARGE SCALE GENOMIC DNA]</scope>
    <source>
        <strain evidence="10 11">AD2</strain>
    </source>
</reference>
<comment type="caution">
    <text evidence="10">The sequence shown here is derived from an EMBL/GenBank/DDBJ whole genome shotgun (WGS) entry which is preliminary data.</text>
</comment>
<dbReference type="PANTHER" id="PTHR43033">
    <property type="entry name" value="TRNA(ILE)-LYSIDINE SYNTHASE-RELATED"/>
    <property type="match status" value="1"/>
</dbReference>
<dbReference type="EC" id="6.3.4.19" evidence="8"/>
<feature type="binding site" evidence="8">
    <location>
        <begin position="26"/>
        <end position="31"/>
    </location>
    <ligand>
        <name>ATP</name>
        <dbReference type="ChEBI" id="CHEBI:30616"/>
    </ligand>
</feature>
<dbReference type="GO" id="GO:0006400">
    <property type="term" value="P:tRNA modification"/>
    <property type="evidence" value="ECO:0007669"/>
    <property type="project" value="UniProtKB-UniRule"/>
</dbReference>
<dbReference type="InterPro" id="IPR020825">
    <property type="entry name" value="Phe-tRNA_synthase-like_B3/B4"/>
</dbReference>
<proteinExistence type="inferred from homology"/>
<keyword evidence="6 8" id="KW-0067">ATP-binding</keyword>
<comment type="catalytic activity">
    <reaction evidence="7 8">
        <text>cytidine(34) in tRNA(Ile2) + L-lysine + ATP = lysidine(34) in tRNA(Ile2) + AMP + diphosphate + H(+)</text>
        <dbReference type="Rhea" id="RHEA:43744"/>
        <dbReference type="Rhea" id="RHEA-COMP:10625"/>
        <dbReference type="Rhea" id="RHEA-COMP:10670"/>
        <dbReference type="ChEBI" id="CHEBI:15378"/>
        <dbReference type="ChEBI" id="CHEBI:30616"/>
        <dbReference type="ChEBI" id="CHEBI:32551"/>
        <dbReference type="ChEBI" id="CHEBI:33019"/>
        <dbReference type="ChEBI" id="CHEBI:82748"/>
        <dbReference type="ChEBI" id="CHEBI:83665"/>
        <dbReference type="ChEBI" id="CHEBI:456215"/>
        <dbReference type="EC" id="6.3.4.19"/>
    </reaction>
</comment>
<dbReference type="HAMAP" id="MF_01161">
    <property type="entry name" value="tRNA_Ile_lys_synt"/>
    <property type="match status" value="1"/>
</dbReference>
<accession>A0AB36TNE9</accession>
<evidence type="ECO:0000259" key="9">
    <source>
        <dbReference type="SMART" id="SM00977"/>
    </source>
</evidence>
<dbReference type="Pfam" id="PF11734">
    <property type="entry name" value="TilS_C"/>
    <property type="match status" value="1"/>
</dbReference>
<dbReference type="Proteomes" id="UP000223596">
    <property type="component" value="Unassembled WGS sequence"/>
</dbReference>
<sequence>MIDKVLETIKKYNMINNKDKIVVGVSGGPDSVCLLHILCKLRESMDLGLVAVHVNHMLRGDEASGDEAFVENLCKKLNVELVTRRIDIKKLAKERRLSLEETGRIERYRLFEEVADNFGAQRIAVAHNKNDQAETVLMNIIRGTGLDGLRGMDYIRGRIIRPLLGVERTEIENYCRIHNLNPRIDSTNLENIYTRNKIRLDLIPYIEKLFNADIVNGISKMADLIKDDVSFIESRTDEIYNKAKIKSDDKGVILDLNILKECHIAARKRIIRNSIKQIKGDIKGIATVHIDSITDLIENGKTGSMLHLPHGVRAVKSYNTLKICLHELKEEDIYFNKEVNIPGITVVDEICGSLEATLIDVSADCFSIEDFTKVPDKSKVQFFDYDRLKEGIYLRNRRDGDVFRPRNSNGTKKLKEFFIDNKIPRETRNQIPLISTRKEIVWIIGYKISDKFKVTENTKIILKLSYDNSH</sequence>
<dbReference type="InterPro" id="IPR012795">
    <property type="entry name" value="tRNA_Ile_lys_synt_N"/>
</dbReference>
<dbReference type="InterPro" id="IPR014729">
    <property type="entry name" value="Rossmann-like_a/b/a_fold"/>
</dbReference>
<dbReference type="GO" id="GO:0005524">
    <property type="term" value="F:ATP binding"/>
    <property type="evidence" value="ECO:0007669"/>
    <property type="project" value="UniProtKB-UniRule"/>
</dbReference>
<dbReference type="RefSeq" id="WP_003513536.1">
    <property type="nucleotide sequence ID" value="NZ_CP013828.1"/>
</dbReference>
<dbReference type="GO" id="GO:0005737">
    <property type="term" value="C:cytoplasm"/>
    <property type="evidence" value="ECO:0007669"/>
    <property type="project" value="UniProtKB-SubCell"/>
</dbReference>
<evidence type="ECO:0000256" key="8">
    <source>
        <dbReference type="HAMAP-Rule" id="MF_01161"/>
    </source>
</evidence>
<dbReference type="Gene3D" id="1.20.59.20">
    <property type="match status" value="1"/>
</dbReference>
<dbReference type="SMART" id="SM00977">
    <property type="entry name" value="TilS_C"/>
    <property type="match status" value="1"/>
</dbReference>
<dbReference type="GO" id="GO:0032267">
    <property type="term" value="F:tRNA(Ile)-lysidine synthase activity"/>
    <property type="evidence" value="ECO:0007669"/>
    <property type="project" value="UniProtKB-EC"/>
</dbReference>
<keyword evidence="2 8" id="KW-0963">Cytoplasm</keyword>
<evidence type="ECO:0000256" key="2">
    <source>
        <dbReference type="ARBA" id="ARBA00022490"/>
    </source>
</evidence>
<dbReference type="SUPFAM" id="SSF56037">
    <property type="entry name" value="PheT/TilS domain"/>
    <property type="match status" value="1"/>
</dbReference>
<protein>
    <recommendedName>
        <fullName evidence="8">tRNA(Ile)-lysidine synthase</fullName>
        <ecNumber evidence="8">6.3.4.19</ecNumber>
    </recommendedName>
    <alternativeName>
        <fullName evidence="8">tRNA(Ile)-2-lysyl-cytidine synthase</fullName>
    </alternativeName>
    <alternativeName>
        <fullName evidence="8">tRNA(Ile)-lysidine synthetase</fullName>
    </alternativeName>
</protein>
<dbReference type="InterPro" id="IPR012796">
    <property type="entry name" value="Lysidine-tRNA-synth_C"/>
</dbReference>
<organism evidence="10 11">
    <name type="scientific">Acetivibrio thermocellus AD2</name>
    <dbReference type="NCBI Taxonomy" id="1138384"/>
    <lineage>
        <taxon>Bacteria</taxon>
        <taxon>Bacillati</taxon>
        <taxon>Bacillota</taxon>
        <taxon>Clostridia</taxon>
        <taxon>Eubacteriales</taxon>
        <taxon>Oscillospiraceae</taxon>
        <taxon>Acetivibrio</taxon>
    </lineage>
</organism>
<keyword evidence="4 8" id="KW-0819">tRNA processing</keyword>
<dbReference type="Pfam" id="PF01171">
    <property type="entry name" value="ATP_bind_3"/>
    <property type="match status" value="1"/>
</dbReference>
<evidence type="ECO:0000256" key="4">
    <source>
        <dbReference type="ARBA" id="ARBA00022694"/>
    </source>
</evidence>
<evidence type="ECO:0000256" key="1">
    <source>
        <dbReference type="ARBA" id="ARBA00004496"/>
    </source>
</evidence>
<dbReference type="GeneID" id="35803189"/>
<dbReference type="PANTHER" id="PTHR43033:SF1">
    <property type="entry name" value="TRNA(ILE)-LYSIDINE SYNTHASE-RELATED"/>
    <property type="match status" value="1"/>
</dbReference>
<dbReference type="AlphaFoldDB" id="A0AB36TNE9"/>
<comment type="domain">
    <text evidence="8">The N-terminal region contains the highly conserved SGGXDS motif, predicted to be a P-loop motif involved in ATP binding.</text>
</comment>
<dbReference type="SUPFAM" id="SSF52402">
    <property type="entry name" value="Adenine nucleotide alpha hydrolases-like"/>
    <property type="match status" value="1"/>
</dbReference>
<comment type="subcellular location">
    <subcellularLocation>
        <location evidence="1 8">Cytoplasm</location>
    </subcellularLocation>
</comment>
<comment type="function">
    <text evidence="8">Ligates lysine onto the cytidine present at position 34 of the AUA codon-specific tRNA(Ile) that contains the anticodon CAU, in an ATP-dependent manner. Cytidine is converted to lysidine, thus changing the amino acid specificity of the tRNA from methionine to isoleucine.</text>
</comment>
<dbReference type="InterPro" id="IPR012094">
    <property type="entry name" value="tRNA_Ile_lys_synt"/>
</dbReference>
<comment type="similarity">
    <text evidence="8">Belongs to the tRNA(Ile)-lysidine synthase family.</text>
</comment>
<evidence type="ECO:0000256" key="3">
    <source>
        <dbReference type="ARBA" id="ARBA00022598"/>
    </source>
</evidence>
<dbReference type="InterPro" id="IPR011063">
    <property type="entry name" value="TilS/TtcA_N"/>
</dbReference>
<evidence type="ECO:0000256" key="7">
    <source>
        <dbReference type="ARBA" id="ARBA00048539"/>
    </source>
</evidence>
<keyword evidence="5 8" id="KW-0547">Nucleotide-binding</keyword>
<evidence type="ECO:0000313" key="10">
    <source>
        <dbReference type="EMBL" id="PFH04225.1"/>
    </source>
</evidence>
<evidence type="ECO:0000256" key="6">
    <source>
        <dbReference type="ARBA" id="ARBA00022840"/>
    </source>
</evidence>
<dbReference type="SUPFAM" id="SSF82829">
    <property type="entry name" value="MesJ substrate recognition domain-like"/>
    <property type="match status" value="1"/>
</dbReference>
<dbReference type="Gene3D" id="3.40.50.620">
    <property type="entry name" value="HUPs"/>
    <property type="match status" value="1"/>
</dbReference>
<dbReference type="NCBIfam" id="TIGR02432">
    <property type="entry name" value="lysidine_TilS_N"/>
    <property type="match status" value="1"/>
</dbReference>
<dbReference type="NCBIfam" id="TIGR02433">
    <property type="entry name" value="lysidine_TilS_C"/>
    <property type="match status" value="1"/>
</dbReference>
<dbReference type="EMBL" id="PDBW01000001">
    <property type="protein sequence ID" value="PFH04225.1"/>
    <property type="molecule type" value="Genomic_DNA"/>
</dbReference>